<protein>
    <submittedName>
        <fullName evidence="3">Aste57867_11433 protein</fullName>
    </submittedName>
</protein>
<keyword evidence="1" id="KW-0175">Coiled coil</keyword>
<name>A0A485KSZ7_9STRA</name>
<dbReference type="EMBL" id="CAADRA010005303">
    <property type="protein sequence ID" value="VFT88294.1"/>
    <property type="molecule type" value="Genomic_DNA"/>
</dbReference>
<proteinExistence type="predicted"/>
<dbReference type="AlphaFoldDB" id="A0A485KSZ7"/>
<dbReference type="EMBL" id="VJMH01005282">
    <property type="protein sequence ID" value="KAF0697901.1"/>
    <property type="molecule type" value="Genomic_DNA"/>
</dbReference>
<reference evidence="3 4" key="1">
    <citation type="submission" date="2019-03" db="EMBL/GenBank/DDBJ databases">
        <authorList>
            <person name="Gaulin E."/>
            <person name="Dumas B."/>
        </authorList>
    </citation>
    <scope>NUCLEOTIDE SEQUENCE [LARGE SCALE GENOMIC DNA]</scope>
    <source>
        <strain evidence="3">CBS 568.67</strain>
    </source>
</reference>
<sequence length="370" mass="42089">MDTGPDDGNAMLEIVDKVLLRRQYFRDKKRAHRRKVAEACEAEEEEISRLQAIVDELERHSPTKAAANPSDGTSLSWSVVAGVFRANSSMSLASRRALHTQTTAHSVLAQTMEQFVLRNLSHTSPASWKQPATLMVHPEARKLGKEWLTQRMYNHTDAALRCFPDDLSADADFAHFDADVSDGGITICRVRQDIWPGSVDDFRTFFSHYAHFLLFRDPSNVVVEHSSNTMLYRRTEDGSLVNFLQGTFVEADRVVVVIRQIEADEAIAPASYRQQHHYMTWVEIRPLSPTHVTSRLLTVKSQHFFADGGGFIPLDEQAALWGVTLVDVPERDKMDALRRRVVRQEYADLAEGRQKFRDLFLHAKQQTQLS</sequence>
<accession>A0A485KSZ7</accession>
<feature type="coiled-coil region" evidence="1">
    <location>
        <begin position="33"/>
        <end position="60"/>
    </location>
</feature>
<reference evidence="2" key="2">
    <citation type="submission" date="2019-06" db="EMBL/GenBank/DDBJ databases">
        <title>Genomics analysis of Aphanomyces spp. identifies a new class of oomycete effector associated with host adaptation.</title>
        <authorList>
            <person name="Gaulin E."/>
        </authorList>
    </citation>
    <scope>NUCLEOTIDE SEQUENCE</scope>
    <source>
        <strain evidence="2">CBS 578.67</strain>
    </source>
</reference>
<dbReference type="OrthoDB" id="60666at2759"/>
<organism evidence="3 4">
    <name type="scientific">Aphanomyces stellatus</name>
    <dbReference type="NCBI Taxonomy" id="120398"/>
    <lineage>
        <taxon>Eukaryota</taxon>
        <taxon>Sar</taxon>
        <taxon>Stramenopiles</taxon>
        <taxon>Oomycota</taxon>
        <taxon>Saprolegniomycetes</taxon>
        <taxon>Saprolegniales</taxon>
        <taxon>Verrucalvaceae</taxon>
        <taxon>Aphanomyces</taxon>
    </lineage>
</organism>
<gene>
    <name evidence="3" type="primary">Aste57867_11433</name>
    <name evidence="2" type="ORF">As57867_011391</name>
    <name evidence="3" type="ORF">ASTE57867_11433</name>
</gene>
<dbReference type="Proteomes" id="UP000332933">
    <property type="component" value="Unassembled WGS sequence"/>
</dbReference>
<keyword evidence="4" id="KW-1185">Reference proteome</keyword>
<evidence type="ECO:0000313" key="3">
    <source>
        <dbReference type="EMBL" id="VFT88294.1"/>
    </source>
</evidence>
<evidence type="ECO:0000313" key="4">
    <source>
        <dbReference type="Proteomes" id="UP000332933"/>
    </source>
</evidence>
<evidence type="ECO:0000256" key="1">
    <source>
        <dbReference type="SAM" id="Coils"/>
    </source>
</evidence>
<evidence type="ECO:0000313" key="2">
    <source>
        <dbReference type="EMBL" id="KAF0697901.1"/>
    </source>
</evidence>